<dbReference type="PANTHER" id="PTHR45786:SF74">
    <property type="entry name" value="ATP-DEPENDENT DNA HELICASE"/>
    <property type="match status" value="1"/>
</dbReference>
<evidence type="ECO:0000313" key="4">
    <source>
        <dbReference type="Proteomes" id="UP000675881"/>
    </source>
</evidence>
<evidence type="ECO:0000259" key="2">
    <source>
        <dbReference type="Pfam" id="PF14214"/>
    </source>
</evidence>
<evidence type="ECO:0000256" key="1">
    <source>
        <dbReference type="SAM" id="MobiDB-lite"/>
    </source>
</evidence>
<feature type="domain" description="Helitron helicase-like" evidence="2">
    <location>
        <begin position="228"/>
        <end position="327"/>
    </location>
</feature>
<dbReference type="PANTHER" id="PTHR45786">
    <property type="entry name" value="DNA BINDING PROTEIN-LIKE"/>
    <property type="match status" value="1"/>
</dbReference>
<reference evidence="3" key="1">
    <citation type="submission" date="2021-02" db="EMBL/GenBank/DDBJ databases">
        <authorList>
            <person name="Bekaert M."/>
        </authorList>
    </citation>
    <scope>NUCLEOTIDE SEQUENCE</scope>
    <source>
        <strain evidence="3">IoA-00</strain>
    </source>
</reference>
<dbReference type="InterPro" id="IPR025476">
    <property type="entry name" value="Helitron_helicase-like"/>
</dbReference>
<feature type="region of interest" description="Disordered" evidence="1">
    <location>
        <begin position="1"/>
        <end position="26"/>
    </location>
</feature>
<dbReference type="EMBL" id="HG994594">
    <property type="protein sequence ID" value="CAF2861675.1"/>
    <property type="molecule type" value="Genomic_DNA"/>
</dbReference>
<dbReference type="Proteomes" id="UP000675881">
    <property type="component" value="Chromosome 15"/>
</dbReference>
<feature type="compositionally biased region" description="Basic and acidic residues" evidence="1">
    <location>
        <begin position="1"/>
        <end position="23"/>
    </location>
</feature>
<dbReference type="OrthoDB" id="8195376at2759"/>
<evidence type="ECO:0000313" key="3">
    <source>
        <dbReference type="EMBL" id="CAF2861675.1"/>
    </source>
</evidence>
<gene>
    <name evidence="3" type="ORF">LSAA_6061</name>
</gene>
<accession>A0A7R8CM40</accession>
<organism evidence="3 4">
    <name type="scientific">Lepeophtheirus salmonis</name>
    <name type="common">Salmon louse</name>
    <name type="synonym">Caligus salmonis</name>
    <dbReference type="NCBI Taxonomy" id="72036"/>
    <lineage>
        <taxon>Eukaryota</taxon>
        <taxon>Metazoa</taxon>
        <taxon>Ecdysozoa</taxon>
        <taxon>Arthropoda</taxon>
        <taxon>Crustacea</taxon>
        <taxon>Multicrustacea</taxon>
        <taxon>Hexanauplia</taxon>
        <taxon>Copepoda</taxon>
        <taxon>Siphonostomatoida</taxon>
        <taxon>Caligidae</taxon>
        <taxon>Lepeophtheirus</taxon>
    </lineage>
</organism>
<proteinExistence type="predicted"/>
<name>A0A7R8CM40_LEPSM</name>
<protein>
    <submittedName>
        <fullName evidence="3">(salmon louse) hypothetical protein</fullName>
    </submittedName>
</protein>
<keyword evidence="4" id="KW-1185">Reference proteome</keyword>
<dbReference type="AlphaFoldDB" id="A0A7R8CM40"/>
<dbReference type="Pfam" id="PF14214">
    <property type="entry name" value="Helitron_like_N"/>
    <property type="match status" value="1"/>
</dbReference>
<sequence length="768" mass="87509">MANRRESMTTEERNVERRNDRIAKKGKPCRLSVEDWEDENRNTLSGSRRLRSGRNRVVEIVDSTDFDKALHGLGDSYVGNINGGEGSKVFDFCSALLFLNEKCNIFCCHEGSTSLPPIVTPEELKVLNSRPSFPNQIRNNSFAMASLSLKEVDPPSDWNSYIYVLLFPCGEDGWTPGSQSRDRKQNSTPTLSIVDFYWNRIQVPRREFNVIKRSKRLFLMYLIDSWARRFYKKCYEDTVALVREDGRPDLFLSFTCNPNWVEIVESLRVGESASFIDRPDVCARVFHRKHEELHDDILKRNVLGKVDAYIESTEWQKPDLPHTNILIWLDAPDKPVVNTIFAVKYITKGQDIIRVAVSKEKSHQHGGVADILEAQPSPDWTVGGPNPSVDRLTDEIQEYQDGRYISLDEAAWKILGFKIFWNYPKVDLFPVHLPGGEILMISNEGPIDYSSLWTSRFCWCDKKWVKRKRGELNGESGCIDAKTVSRIPMGRAELYHLRLLLVSKKINAEGRTKKHKGSLVSTPARDDRKFLSPRFEKLILKKNNHTNTIQPCRAASSLCGVGALLEGKKKPKVATIVGEYLIACGSDPNTHDFSTNDQIPVKESSSLSAIGLGVSQPSLFELSGDHCGQRWVSWLDEFLMYNSFFGEASAEKKVIGAMSEAYSPEELVLFKRYRLSEIKQAQGEPIDDFVTRLRGQAKFRKFTCKSCSSSFEDEIILEGDFIGRDLWRLRPSMLVRWSEKTIFFTRVQGAKISNQKDFQKVDAQVSSS</sequence>